<dbReference type="GO" id="GO:0005886">
    <property type="term" value="C:plasma membrane"/>
    <property type="evidence" value="ECO:0007669"/>
    <property type="project" value="UniProtKB-SubCell"/>
</dbReference>
<protein>
    <recommendedName>
        <fullName evidence="7">Major facilitator superfamily (MFS) profile domain-containing protein</fullName>
    </recommendedName>
</protein>
<dbReference type="AlphaFoldDB" id="A0A084JNY2"/>
<feature type="transmembrane region" description="Helical" evidence="6">
    <location>
        <begin position="32"/>
        <end position="54"/>
    </location>
</feature>
<dbReference type="Proteomes" id="UP000028525">
    <property type="component" value="Unassembled WGS sequence"/>
</dbReference>
<organism evidence="8 9">
    <name type="scientific">Lacrimispora celerecrescens</name>
    <dbReference type="NCBI Taxonomy" id="29354"/>
    <lineage>
        <taxon>Bacteria</taxon>
        <taxon>Bacillati</taxon>
        <taxon>Bacillota</taxon>
        <taxon>Clostridia</taxon>
        <taxon>Lachnospirales</taxon>
        <taxon>Lachnospiraceae</taxon>
        <taxon>Lacrimispora</taxon>
    </lineage>
</organism>
<name>A0A084JNY2_9FIRM</name>
<sequence>MIGSAQGGIQALSRSYYANISPKEKYNEFFGFYNIFGKFSAIMGPTLISLTTAITGNARWSTLGIIPLFLIGLVIIMTLPKEQK</sequence>
<evidence type="ECO:0000256" key="1">
    <source>
        <dbReference type="ARBA" id="ARBA00004651"/>
    </source>
</evidence>
<feature type="domain" description="Major facilitator superfamily (MFS) profile" evidence="7">
    <location>
        <begin position="1"/>
        <end position="84"/>
    </location>
</feature>
<dbReference type="InterPro" id="IPR020846">
    <property type="entry name" value="MFS_dom"/>
</dbReference>
<keyword evidence="9" id="KW-1185">Reference proteome</keyword>
<keyword evidence="4 6" id="KW-1133">Transmembrane helix</keyword>
<keyword evidence="2" id="KW-0813">Transport</keyword>
<dbReference type="Gene3D" id="1.20.1250.20">
    <property type="entry name" value="MFS general substrate transporter like domains"/>
    <property type="match status" value="1"/>
</dbReference>
<feature type="transmembrane region" description="Helical" evidence="6">
    <location>
        <begin position="60"/>
        <end position="79"/>
    </location>
</feature>
<evidence type="ECO:0000313" key="9">
    <source>
        <dbReference type="Proteomes" id="UP000028525"/>
    </source>
</evidence>
<dbReference type="Pfam" id="PF11700">
    <property type="entry name" value="ATG22"/>
    <property type="match status" value="1"/>
</dbReference>
<dbReference type="GO" id="GO:0022857">
    <property type="term" value="F:transmembrane transporter activity"/>
    <property type="evidence" value="ECO:0007669"/>
    <property type="project" value="InterPro"/>
</dbReference>
<reference evidence="8 9" key="1">
    <citation type="submission" date="2014-07" db="EMBL/GenBank/DDBJ databases">
        <title>Draft genome of Clostridium celerecrescens 152B isolated from sediments associated with methane hydrate from Krishna Godavari basin.</title>
        <authorList>
            <person name="Honkalas V.S."/>
            <person name="Dabir A.P."/>
            <person name="Arora P."/>
            <person name="Dhakephalkar P.K."/>
        </authorList>
    </citation>
    <scope>NUCLEOTIDE SEQUENCE [LARGE SCALE GENOMIC DNA]</scope>
    <source>
        <strain evidence="8 9">152B</strain>
    </source>
</reference>
<keyword evidence="3 6" id="KW-0812">Transmembrane</keyword>
<evidence type="ECO:0000256" key="6">
    <source>
        <dbReference type="SAM" id="Phobius"/>
    </source>
</evidence>
<gene>
    <name evidence="8" type="ORF">IO98_07855</name>
</gene>
<accession>A0A084JNY2</accession>
<evidence type="ECO:0000256" key="3">
    <source>
        <dbReference type="ARBA" id="ARBA00022692"/>
    </source>
</evidence>
<evidence type="ECO:0000256" key="2">
    <source>
        <dbReference type="ARBA" id="ARBA00022448"/>
    </source>
</evidence>
<comment type="caution">
    <text evidence="8">The sequence shown here is derived from an EMBL/GenBank/DDBJ whole genome shotgun (WGS) entry which is preliminary data.</text>
</comment>
<proteinExistence type="predicted"/>
<dbReference type="SUPFAM" id="SSF103473">
    <property type="entry name" value="MFS general substrate transporter"/>
    <property type="match status" value="1"/>
</dbReference>
<comment type="subcellular location">
    <subcellularLocation>
        <location evidence="1">Cell membrane</location>
        <topology evidence="1">Multi-pass membrane protein</topology>
    </subcellularLocation>
</comment>
<evidence type="ECO:0000259" key="7">
    <source>
        <dbReference type="PROSITE" id="PS50850"/>
    </source>
</evidence>
<dbReference type="EMBL" id="JPME01000010">
    <property type="protein sequence ID" value="KEZ90666.1"/>
    <property type="molecule type" value="Genomic_DNA"/>
</dbReference>
<dbReference type="InterPro" id="IPR024671">
    <property type="entry name" value="Atg22-like"/>
</dbReference>
<dbReference type="PANTHER" id="PTHR23519">
    <property type="entry name" value="AUTOPHAGY-RELATED PROTEIN 22"/>
    <property type="match status" value="1"/>
</dbReference>
<dbReference type="PROSITE" id="PS50850">
    <property type="entry name" value="MFS"/>
    <property type="match status" value="1"/>
</dbReference>
<keyword evidence="5 6" id="KW-0472">Membrane</keyword>
<dbReference type="PANTHER" id="PTHR23519:SF1">
    <property type="entry name" value="AUTOPHAGY-RELATED PROTEIN 22"/>
    <property type="match status" value="1"/>
</dbReference>
<dbReference type="STRING" id="29354.IO98_07855"/>
<evidence type="ECO:0000256" key="4">
    <source>
        <dbReference type="ARBA" id="ARBA00022989"/>
    </source>
</evidence>
<dbReference type="InterPro" id="IPR036259">
    <property type="entry name" value="MFS_trans_sf"/>
</dbReference>
<evidence type="ECO:0000256" key="5">
    <source>
        <dbReference type="ARBA" id="ARBA00023136"/>
    </source>
</evidence>
<dbReference type="InterPro" id="IPR050495">
    <property type="entry name" value="ATG22/LtaA_families"/>
</dbReference>
<evidence type="ECO:0000313" key="8">
    <source>
        <dbReference type="EMBL" id="KEZ90666.1"/>
    </source>
</evidence>